<dbReference type="RefSeq" id="XP_066832122.1">
    <property type="nucleotide sequence ID" value="XM_066975488.1"/>
</dbReference>
<reference evidence="3 4" key="1">
    <citation type="submission" date="2024-03" db="EMBL/GenBank/DDBJ databases">
        <authorList>
            <person name="Brejova B."/>
        </authorList>
    </citation>
    <scope>NUCLEOTIDE SEQUENCE [LARGE SCALE GENOMIC DNA]</scope>
    <source>
        <strain evidence="3 4">CBS 14171</strain>
    </source>
</reference>
<feature type="compositionally biased region" description="Low complexity" evidence="1">
    <location>
        <begin position="77"/>
        <end position="98"/>
    </location>
</feature>
<dbReference type="GeneID" id="92210380"/>
<keyword evidence="2" id="KW-1133">Transmembrane helix</keyword>
<gene>
    <name evidence="3" type="ORF">LODBEIA_P51840</name>
</gene>
<keyword evidence="2" id="KW-0472">Membrane</keyword>
<evidence type="ECO:0000256" key="1">
    <source>
        <dbReference type="SAM" id="MobiDB-lite"/>
    </source>
</evidence>
<organism evidence="3 4">
    <name type="scientific">Lodderomyces beijingensis</name>
    <dbReference type="NCBI Taxonomy" id="1775926"/>
    <lineage>
        <taxon>Eukaryota</taxon>
        <taxon>Fungi</taxon>
        <taxon>Dikarya</taxon>
        <taxon>Ascomycota</taxon>
        <taxon>Saccharomycotina</taxon>
        <taxon>Pichiomycetes</taxon>
        <taxon>Debaryomycetaceae</taxon>
        <taxon>Candida/Lodderomyces clade</taxon>
        <taxon>Lodderomyces</taxon>
    </lineage>
</organism>
<dbReference type="Proteomes" id="UP001497383">
    <property type="component" value="Chromosome 6"/>
</dbReference>
<keyword evidence="4" id="KW-1185">Reference proteome</keyword>
<evidence type="ECO:0000313" key="4">
    <source>
        <dbReference type="Proteomes" id="UP001497383"/>
    </source>
</evidence>
<evidence type="ECO:0000313" key="3">
    <source>
        <dbReference type="EMBL" id="CAK9441315.1"/>
    </source>
</evidence>
<feature type="transmembrane region" description="Helical" evidence="2">
    <location>
        <begin position="95"/>
        <end position="115"/>
    </location>
</feature>
<evidence type="ECO:0000256" key="2">
    <source>
        <dbReference type="SAM" id="Phobius"/>
    </source>
</evidence>
<feature type="compositionally biased region" description="Polar residues" evidence="1">
    <location>
        <begin position="61"/>
        <end position="75"/>
    </location>
</feature>
<feature type="region of interest" description="Disordered" evidence="1">
    <location>
        <begin position="41"/>
        <end position="98"/>
    </location>
</feature>
<accession>A0ABP0ZS43</accession>
<sequence>MRITSLLVSLQTLIIALTSAVYIPYFVQVLPRLYTTTRRDYQPPNAAGDTPRVTNVGHIQPHSTTCDTPGTTQVCLSDDASSKNSNSTASSSSRAGAGSVVATGWTLALAAGFLLI</sequence>
<proteinExistence type="predicted"/>
<keyword evidence="2" id="KW-0812">Transmembrane</keyword>
<name>A0ABP0ZS43_9ASCO</name>
<dbReference type="EMBL" id="OZ022410">
    <property type="protein sequence ID" value="CAK9441315.1"/>
    <property type="molecule type" value="Genomic_DNA"/>
</dbReference>
<protein>
    <submittedName>
        <fullName evidence="3">Uncharacterized protein</fullName>
    </submittedName>
</protein>